<evidence type="ECO:0008006" key="6">
    <source>
        <dbReference type="Google" id="ProtNLM"/>
    </source>
</evidence>
<dbReference type="PANTHER" id="PTHR47447">
    <property type="entry name" value="OS03G0856100 PROTEIN"/>
    <property type="match status" value="1"/>
</dbReference>
<evidence type="ECO:0000256" key="3">
    <source>
        <dbReference type="SAM" id="MobiDB-lite"/>
    </source>
</evidence>
<evidence type="ECO:0000313" key="5">
    <source>
        <dbReference type="Proteomes" id="UP000654075"/>
    </source>
</evidence>
<dbReference type="Proteomes" id="UP000654075">
    <property type="component" value="Unassembled WGS sequence"/>
</dbReference>
<feature type="region of interest" description="Disordered" evidence="3">
    <location>
        <begin position="1"/>
        <end position="30"/>
    </location>
</feature>
<keyword evidence="5" id="KW-1185">Reference proteome</keyword>
<feature type="compositionally biased region" description="Low complexity" evidence="3">
    <location>
        <begin position="68"/>
        <end position="86"/>
    </location>
</feature>
<dbReference type="AlphaFoldDB" id="A0A813ETT2"/>
<dbReference type="OrthoDB" id="440666at2759"/>
<accession>A0A813ETT2</accession>
<evidence type="ECO:0000256" key="2">
    <source>
        <dbReference type="PROSITE-ProRule" id="PRU00708"/>
    </source>
</evidence>
<feature type="non-terminal residue" evidence="4">
    <location>
        <position position="334"/>
    </location>
</feature>
<name>A0A813ETT2_POLGL</name>
<dbReference type="InterPro" id="IPR002885">
    <property type="entry name" value="PPR_rpt"/>
</dbReference>
<keyword evidence="1" id="KW-0677">Repeat</keyword>
<proteinExistence type="predicted"/>
<evidence type="ECO:0000256" key="1">
    <source>
        <dbReference type="ARBA" id="ARBA00022737"/>
    </source>
</evidence>
<comment type="caution">
    <text evidence="4">The sequence shown here is derived from an EMBL/GenBank/DDBJ whole genome shotgun (WGS) entry which is preliminary data.</text>
</comment>
<feature type="repeat" description="PPR" evidence="2">
    <location>
        <begin position="97"/>
        <end position="131"/>
    </location>
</feature>
<protein>
    <recommendedName>
        <fullName evidence="6">Pentatricopeptide repeat-containing protein, chloroplastic</fullName>
    </recommendedName>
</protein>
<evidence type="ECO:0000313" key="4">
    <source>
        <dbReference type="EMBL" id="CAE8602433.1"/>
    </source>
</evidence>
<dbReference type="PROSITE" id="PS51375">
    <property type="entry name" value="PPR"/>
    <property type="match status" value="1"/>
</dbReference>
<feature type="region of interest" description="Disordered" evidence="3">
    <location>
        <begin position="68"/>
        <end position="89"/>
    </location>
</feature>
<dbReference type="PANTHER" id="PTHR47447:SF17">
    <property type="entry name" value="OS12G0638900 PROTEIN"/>
    <property type="match status" value="1"/>
</dbReference>
<feature type="compositionally biased region" description="Low complexity" evidence="3">
    <location>
        <begin position="11"/>
        <end position="30"/>
    </location>
</feature>
<dbReference type="NCBIfam" id="TIGR00756">
    <property type="entry name" value="PPR"/>
    <property type="match status" value="1"/>
</dbReference>
<dbReference type="InterPro" id="IPR011990">
    <property type="entry name" value="TPR-like_helical_dom_sf"/>
</dbReference>
<dbReference type="Pfam" id="PF01535">
    <property type="entry name" value="PPR"/>
    <property type="match status" value="1"/>
</dbReference>
<reference evidence="4" key="1">
    <citation type="submission" date="2021-02" db="EMBL/GenBank/DDBJ databases">
        <authorList>
            <person name="Dougan E. K."/>
            <person name="Rhodes N."/>
            <person name="Thang M."/>
            <person name="Chan C."/>
        </authorList>
    </citation>
    <scope>NUCLEOTIDE SEQUENCE</scope>
</reference>
<dbReference type="Gene3D" id="1.25.40.10">
    <property type="entry name" value="Tetratricopeptide repeat domain"/>
    <property type="match status" value="1"/>
</dbReference>
<organism evidence="4 5">
    <name type="scientific">Polarella glacialis</name>
    <name type="common">Dinoflagellate</name>
    <dbReference type="NCBI Taxonomy" id="89957"/>
    <lineage>
        <taxon>Eukaryota</taxon>
        <taxon>Sar</taxon>
        <taxon>Alveolata</taxon>
        <taxon>Dinophyceae</taxon>
        <taxon>Suessiales</taxon>
        <taxon>Suessiaceae</taxon>
        <taxon>Polarella</taxon>
    </lineage>
</organism>
<sequence length="334" mass="35704">MVFASALPSGQQQHQTQQQQQQPLQQQQTEQQQQLDSVAVNSAVHACATASAWHHALGLLRQAQNAGNNNNINNKSNNNNSNNIDNGKSELPRPVVNLVTYNSAIRACGRGLMWDRALGLLAEVWERGLQPDATSANSALTSCEVASLWEAAAQLMAALPQKQLEPDSLSFAALIAACAAGRSWQAAIFCLTEAEGLRSAGPAAFAAGMAGERHWSSALRVLALATSRSMKLDMKEDLHLHGAAMESFRQSAGKTWPLCVQLLARLRLRGAEPDALALEGCLRACGRQSAWRAAATTLADAESWGLLAREDSSPLLFSAAAWVAQVSGHPQLAQ</sequence>
<gene>
    <name evidence="4" type="ORF">PGLA1383_LOCUS20675</name>
</gene>
<dbReference type="EMBL" id="CAJNNV010014299">
    <property type="protein sequence ID" value="CAE8602433.1"/>
    <property type="molecule type" value="Genomic_DNA"/>
</dbReference>